<dbReference type="InterPro" id="IPR013783">
    <property type="entry name" value="Ig-like_fold"/>
</dbReference>
<feature type="transmembrane region" description="Helical" evidence="1">
    <location>
        <begin position="258"/>
        <end position="284"/>
    </location>
</feature>
<dbReference type="AlphaFoldDB" id="A0AAV7NAS9"/>
<dbReference type="Proteomes" id="UP001066276">
    <property type="component" value="Chromosome 8"/>
</dbReference>
<evidence type="ECO:0000259" key="3">
    <source>
        <dbReference type="PROSITE" id="PS50853"/>
    </source>
</evidence>
<proteinExistence type="predicted"/>
<sequence length="369" mass="41444">MSPRLAGPLLACLLLAVLAKVPPPQNVRMNSVNFRHVLQWDPPVYHGGNLTYSTKYTRRSCIDRGVEDSSLELKDPCRLSKGSTVDSEGGSNVHCIDVFQDTCSKTFLTKCVFSGLYYSSFCLSVRSHFNNDTSDWQSIHFSPLEDTIIGPPSDLIVKSRTGFLDVSFECPMYEDEHERSCLSQIYGSWLYTVRYWKKGTSSQVNIVTTVQSFVTLSNLESWTTYCLQVQASTPDFKKTGELTPVVCEKTSDDGELPLWIPILAFLVAVVVVLILAICGFYLFLNLQRITKYIFFPACSFPKHLKEYLSQHVYDTPFPPVNSNDEGDELCITVTVLSEECEIKRLSEASAHTSARTAEGDQDFHEPCLS</sequence>
<keyword evidence="1" id="KW-0472">Membrane</keyword>
<evidence type="ECO:0000256" key="1">
    <source>
        <dbReference type="SAM" id="Phobius"/>
    </source>
</evidence>
<dbReference type="GO" id="GO:0004920">
    <property type="term" value="F:interleukin-10 receptor activity"/>
    <property type="evidence" value="ECO:0007669"/>
    <property type="project" value="TreeGrafter"/>
</dbReference>
<evidence type="ECO:0000313" key="4">
    <source>
        <dbReference type="EMBL" id="KAJ1113202.1"/>
    </source>
</evidence>
<keyword evidence="1" id="KW-0812">Transmembrane</keyword>
<organism evidence="4 5">
    <name type="scientific">Pleurodeles waltl</name>
    <name type="common">Iberian ribbed newt</name>
    <dbReference type="NCBI Taxonomy" id="8319"/>
    <lineage>
        <taxon>Eukaryota</taxon>
        <taxon>Metazoa</taxon>
        <taxon>Chordata</taxon>
        <taxon>Craniata</taxon>
        <taxon>Vertebrata</taxon>
        <taxon>Euteleostomi</taxon>
        <taxon>Amphibia</taxon>
        <taxon>Batrachia</taxon>
        <taxon>Caudata</taxon>
        <taxon>Salamandroidea</taxon>
        <taxon>Salamandridae</taxon>
        <taxon>Pleurodelinae</taxon>
        <taxon>Pleurodeles</taxon>
    </lineage>
</organism>
<keyword evidence="1" id="KW-1133">Transmembrane helix</keyword>
<dbReference type="Pfam" id="PF01108">
    <property type="entry name" value="Tissue_fac"/>
    <property type="match status" value="1"/>
</dbReference>
<reference evidence="4" key="1">
    <citation type="journal article" date="2022" name="bioRxiv">
        <title>Sequencing and chromosome-scale assembly of the giantPleurodeles waltlgenome.</title>
        <authorList>
            <person name="Brown T."/>
            <person name="Elewa A."/>
            <person name="Iarovenko S."/>
            <person name="Subramanian E."/>
            <person name="Araus A.J."/>
            <person name="Petzold A."/>
            <person name="Susuki M."/>
            <person name="Suzuki K.-i.T."/>
            <person name="Hayashi T."/>
            <person name="Toyoda A."/>
            <person name="Oliveira C."/>
            <person name="Osipova E."/>
            <person name="Leigh N.D."/>
            <person name="Simon A."/>
            <person name="Yun M.H."/>
        </authorList>
    </citation>
    <scope>NUCLEOTIDE SEQUENCE</scope>
    <source>
        <strain evidence="4">20211129_DDA</strain>
        <tissue evidence="4">Liver</tissue>
    </source>
</reference>
<dbReference type="PANTHER" id="PTHR20859">
    <property type="entry name" value="INTERFERON/INTERLEUKIN RECEPTOR"/>
    <property type="match status" value="1"/>
</dbReference>
<feature type="chain" id="PRO_5043462488" description="Fibronectin type-III domain-containing protein" evidence="2">
    <location>
        <begin position="20"/>
        <end position="369"/>
    </location>
</feature>
<dbReference type="SUPFAM" id="SSF49265">
    <property type="entry name" value="Fibronectin type III"/>
    <property type="match status" value="2"/>
</dbReference>
<dbReference type="PANTHER" id="PTHR20859:SF50">
    <property type="entry name" value="INTERLEUKIN-10 RECEPTOR SUBUNIT BETA"/>
    <property type="match status" value="1"/>
</dbReference>
<dbReference type="EMBL" id="JANPWB010000012">
    <property type="protein sequence ID" value="KAJ1113202.1"/>
    <property type="molecule type" value="Genomic_DNA"/>
</dbReference>
<dbReference type="Pfam" id="PF09294">
    <property type="entry name" value="Interfer-bind"/>
    <property type="match status" value="1"/>
</dbReference>
<dbReference type="CDD" id="cd00063">
    <property type="entry name" value="FN3"/>
    <property type="match status" value="1"/>
</dbReference>
<accession>A0AAV7NAS9</accession>
<comment type="caution">
    <text evidence="4">The sequence shown here is derived from an EMBL/GenBank/DDBJ whole genome shotgun (WGS) entry which is preliminary data.</text>
</comment>
<name>A0AAV7NAS9_PLEWA</name>
<evidence type="ECO:0000256" key="2">
    <source>
        <dbReference type="SAM" id="SignalP"/>
    </source>
</evidence>
<dbReference type="SMART" id="SM00060">
    <property type="entry name" value="FN3"/>
    <property type="match status" value="2"/>
</dbReference>
<dbReference type="InterPro" id="IPR050650">
    <property type="entry name" value="Type-II_Cytokine-TF_Rcpt"/>
</dbReference>
<dbReference type="PROSITE" id="PS50853">
    <property type="entry name" value="FN3"/>
    <property type="match status" value="1"/>
</dbReference>
<feature type="signal peptide" evidence="2">
    <location>
        <begin position="1"/>
        <end position="19"/>
    </location>
</feature>
<dbReference type="InterPro" id="IPR015373">
    <property type="entry name" value="Interferon/interleukin_rcp_dom"/>
</dbReference>
<feature type="domain" description="Fibronectin type-III" evidence="3">
    <location>
        <begin position="151"/>
        <end position="253"/>
    </location>
</feature>
<evidence type="ECO:0000313" key="5">
    <source>
        <dbReference type="Proteomes" id="UP001066276"/>
    </source>
</evidence>
<protein>
    <recommendedName>
        <fullName evidence="3">Fibronectin type-III domain-containing protein</fullName>
    </recommendedName>
</protein>
<gene>
    <name evidence="4" type="ORF">NDU88_001457</name>
</gene>
<dbReference type="Gene3D" id="2.60.40.10">
    <property type="entry name" value="Immunoglobulins"/>
    <property type="match status" value="2"/>
</dbReference>
<dbReference type="InterPro" id="IPR003961">
    <property type="entry name" value="FN3_dom"/>
</dbReference>
<dbReference type="GO" id="GO:0005886">
    <property type="term" value="C:plasma membrane"/>
    <property type="evidence" value="ECO:0007669"/>
    <property type="project" value="TreeGrafter"/>
</dbReference>
<keyword evidence="2" id="KW-0732">Signal</keyword>
<dbReference type="InterPro" id="IPR036116">
    <property type="entry name" value="FN3_sf"/>
</dbReference>
<keyword evidence="5" id="KW-1185">Reference proteome</keyword>